<dbReference type="EMBL" id="LT635759">
    <property type="protein sequence ID" value="SGZ53015.1"/>
    <property type="molecule type" value="Genomic_DNA"/>
</dbReference>
<dbReference type="PANTHER" id="PTHR35802">
    <property type="entry name" value="PROTEASE SYNTHASE AND SPORULATION PROTEIN PAI 2"/>
    <property type="match status" value="1"/>
</dbReference>
<dbReference type="AlphaFoldDB" id="A0A1L0BNP9"/>
<dbReference type="Proteomes" id="UP000182334">
    <property type="component" value="Chromosome IV"/>
</dbReference>
<evidence type="ECO:0000313" key="1">
    <source>
        <dbReference type="EMBL" id="SGZ53015.1"/>
    </source>
</evidence>
<dbReference type="PIRSF" id="PIRSF010372">
    <property type="entry name" value="PaiB"/>
    <property type="match status" value="1"/>
</dbReference>
<dbReference type="Pfam" id="PF04299">
    <property type="entry name" value="FMN_bind_2"/>
    <property type="match status" value="1"/>
</dbReference>
<dbReference type="InterPro" id="IPR012349">
    <property type="entry name" value="Split_barrel_FMN-bd"/>
</dbReference>
<name>A0A1L0BNP9_9ASCO</name>
<proteinExistence type="predicted"/>
<dbReference type="OrthoDB" id="2101473at2759"/>
<sequence>MYIPAINRVDSWDEKKKLIQEYPLGTVVTTDADGKFIANHFPFFLHEDKETGKWYLQAHVAKKNHQVPSLTSNDNVLVIFQTPESYISPSYYPEKEKTHKFVPTWDFGSLHVHGKLRIIDDFDYVRRQLENFSSQQELKRETPWKLSDAPEGYLRIMQKAITGLEIEIGDTECKLKFEQKMSRENIDGVYNGLVEDGVPEVAEYVKQCNLE</sequence>
<organism evidence="1 2">
    <name type="scientific">Sungouiella intermedia</name>
    <dbReference type="NCBI Taxonomy" id="45354"/>
    <lineage>
        <taxon>Eukaryota</taxon>
        <taxon>Fungi</taxon>
        <taxon>Dikarya</taxon>
        <taxon>Ascomycota</taxon>
        <taxon>Saccharomycotina</taxon>
        <taxon>Pichiomycetes</taxon>
        <taxon>Metschnikowiaceae</taxon>
        <taxon>Sungouiella</taxon>
    </lineage>
</organism>
<protein>
    <submittedName>
        <fullName evidence="1">CIC11C00000003952</fullName>
    </submittedName>
</protein>
<gene>
    <name evidence="1" type="ORF">SAMEA4029010_CIC11G00000003952</name>
</gene>
<reference evidence="1 2" key="1">
    <citation type="submission" date="2016-10" db="EMBL/GenBank/DDBJ databases">
        <authorList>
            <person name="de Groot N.N."/>
        </authorList>
    </citation>
    <scope>NUCLEOTIDE SEQUENCE [LARGE SCALE GENOMIC DNA]</scope>
    <source>
        <strain evidence="1 2">CBS 141442</strain>
    </source>
</reference>
<dbReference type="InterPro" id="IPR007396">
    <property type="entry name" value="TR_PAI2-type"/>
</dbReference>
<accession>A0A1L0BNP9</accession>
<dbReference type="PANTHER" id="PTHR35802:SF1">
    <property type="entry name" value="PROTEASE SYNTHASE AND SPORULATION PROTEIN PAI 2"/>
    <property type="match status" value="1"/>
</dbReference>
<keyword evidence="2" id="KW-1185">Reference proteome</keyword>
<evidence type="ECO:0000313" key="2">
    <source>
        <dbReference type="Proteomes" id="UP000182334"/>
    </source>
</evidence>
<dbReference type="Gene3D" id="2.30.110.10">
    <property type="entry name" value="Electron Transport, Fmn-binding Protein, Chain A"/>
    <property type="match status" value="1"/>
</dbReference>
<dbReference type="SUPFAM" id="SSF50475">
    <property type="entry name" value="FMN-binding split barrel"/>
    <property type="match status" value="1"/>
</dbReference>